<organism evidence="7 8">
    <name type="scientific">Penicillium oxalicum (strain 114-2 / CGMCC 5302)</name>
    <name type="common">Penicillium decumbens</name>
    <dbReference type="NCBI Taxonomy" id="933388"/>
    <lineage>
        <taxon>Eukaryota</taxon>
        <taxon>Fungi</taxon>
        <taxon>Dikarya</taxon>
        <taxon>Ascomycota</taxon>
        <taxon>Pezizomycotina</taxon>
        <taxon>Eurotiomycetes</taxon>
        <taxon>Eurotiomycetidae</taxon>
        <taxon>Eurotiales</taxon>
        <taxon>Aspergillaceae</taxon>
        <taxon>Penicillium</taxon>
    </lineage>
</organism>
<feature type="domain" description="Zn(2)-C6 fungal-type" evidence="6">
    <location>
        <begin position="37"/>
        <end position="67"/>
    </location>
</feature>
<evidence type="ECO:0000256" key="4">
    <source>
        <dbReference type="ARBA" id="ARBA00023242"/>
    </source>
</evidence>
<dbReference type="EMBL" id="KB644414">
    <property type="protein sequence ID" value="EPS32378.1"/>
    <property type="molecule type" value="Genomic_DNA"/>
</dbReference>
<dbReference type="PANTHER" id="PTHR47256">
    <property type="entry name" value="ZN(II)2CYS6 TRANSCRIPTION FACTOR (EUROFUNG)-RELATED"/>
    <property type="match status" value="1"/>
</dbReference>
<feature type="coiled-coil region" evidence="5">
    <location>
        <begin position="72"/>
        <end position="99"/>
    </location>
</feature>
<keyword evidence="4" id="KW-0539">Nucleus</keyword>
<dbReference type="GO" id="GO:0008270">
    <property type="term" value="F:zinc ion binding"/>
    <property type="evidence" value="ECO:0007669"/>
    <property type="project" value="InterPro"/>
</dbReference>
<keyword evidence="3" id="KW-0804">Transcription</keyword>
<sequence>MSVWPLNDPGGNARYKVAIPRVAGRAAITKRQRVTRACDACRLIKLRCNGKRPSCGYCATIGKPCLYSASKREALQIDLHRLEGKVQEYESTLNDILMNCPPGDLKPILKLISQRRPELLAAFNNATSLPRSYPSTKYTLNLERMHITARGKPTAGLGLRREPLIQTRSSQYWGLIVDDDVASHLLSLYFAWENPTWHLVDQELFVHDLETCSTRFCSPLLVHIMMLYGCSLSYGMHSFTDRRQEKALSQKLYDEIVRLWELEKERLDVPTLLSGILLGLLCCTFGTDRLGIGLVMRGASLYYRLGLHKEGAPYFDCVNKDLKISMVRAQKLISWGIFDVQSLCSQVYRKPSVWPKPPSIGFSEEEARALDEQLTWSPYPFQIPLFAARTYMITRLRCDLATLVNQASILALDLQDAPPTEATWAQACLIHRKLVEWELRFPPELLLERNSTPHALCLRMTYQCTVVSLCDIFEGYTVEQSHEHSDFDPAASKSKAIEAHCSTILLYKHFHGWKSVPIVMLHFSCVAGIHSIARIGKPGQDDLKWTRVLESSVVGLWNMAVSWGRLGKAFLRLIAFILAKEQIRNDQMTTSTAAIMDQLDGTYWTATDTASLAADYVVYSVMPSNNSAPPEGSGQRLAPHSIEDLLKAAEKLTI</sequence>
<dbReference type="SUPFAM" id="SSF57701">
    <property type="entry name" value="Zn2/Cys6 DNA-binding domain"/>
    <property type="match status" value="1"/>
</dbReference>
<dbReference type="PROSITE" id="PS50048">
    <property type="entry name" value="ZN2_CY6_FUNGAL_2"/>
    <property type="match status" value="1"/>
</dbReference>
<dbReference type="InterPro" id="IPR036864">
    <property type="entry name" value="Zn2-C6_fun-type_DNA-bd_sf"/>
</dbReference>
<dbReference type="PhylomeDB" id="S8B0T9"/>
<evidence type="ECO:0000256" key="3">
    <source>
        <dbReference type="ARBA" id="ARBA00023163"/>
    </source>
</evidence>
<dbReference type="AlphaFoldDB" id="S8B0T9"/>
<evidence type="ECO:0000259" key="6">
    <source>
        <dbReference type="PROSITE" id="PS50048"/>
    </source>
</evidence>
<keyword evidence="5" id="KW-0175">Coiled coil</keyword>
<dbReference type="GO" id="GO:0003677">
    <property type="term" value="F:DNA binding"/>
    <property type="evidence" value="ECO:0007669"/>
    <property type="project" value="UniProtKB-KW"/>
</dbReference>
<keyword evidence="2" id="KW-0238">DNA-binding</keyword>
<dbReference type="CDD" id="cd12148">
    <property type="entry name" value="fungal_TF_MHR"/>
    <property type="match status" value="1"/>
</dbReference>
<dbReference type="InterPro" id="IPR053187">
    <property type="entry name" value="Notoamide_regulator"/>
</dbReference>
<gene>
    <name evidence="7" type="ORF">PDE_07338</name>
</gene>
<name>S8B0T9_PENO1</name>
<dbReference type="OrthoDB" id="4161332at2759"/>
<accession>S8B0T9</accession>
<evidence type="ECO:0000256" key="1">
    <source>
        <dbReference type="ARBA" id="ARBA00023015"/>
    </source>
</evidence>
<proteinExistence type="predicted"/>
<dbReference type="Pfam" id="PF00172">
    <property type="entry name" value="Zn_clus"/>
    <property type="match status" value="1"/>
</dbReference>
<evidence type="ECO:0000313" key="7">
    <source>
        <dbReference type="EMBL" id="EPS32378.1"/>
    </source>
</evidence>
<keyword evidence="1" id="KW-0805">Transcription regulation</keyword>
<dbReference type="SMART" id="SM00066">
    <property type="entry name" value="GAL4"/>
    <property type="match status" value="1"/>
</dbReference>
<evidence type="ECO:0000256" key="5">
    <source>
        <dbReference type="SAM" id="Coils"/>
    </source>
</evidence>
<reference evidence="7 8" key="1">
    <citation type="journal article" date="2013" name="PLoS ONE">
        <title>Genomic and secretomic analyses reveal unique features of the lignocellulolytic enzyme system of Penicillium decumbens.</title>
        <authorList>
            <person name="Liu G."/>
            <person name="Zhang L."/>
            <person name="Wei X."/>
            <person name="Zou G."/>
            <person name="Qin Y."/>
            <person name="Ma L."/>
            <person name="Li J."/>
            <person name="Zheng H."/>
            <person name="Wang S."/>
            <person name="Wang C."/>
            <person name="Xun L."/>
            <person name="Zhao G.-P."/>
            <person name="Zhou Z."/>
            <person name="Qu Y."/>
        </authorList>
    </citation>
    <scope>NUCLEOTIDE SEQUENCE [LARGE SCALE GENOMIC DNA]</scope>
    <source>
        <strain evidence="8">114-2 / CGMCC 5302</strain>
    </source>
</reference>
<keyword evidence="8" id="KW-1185">Reference proteome</keyword>
<dbReference type="CDD" id="cd00067">
    <property type="entry name" value="GAL4"/>
    <property type="match status" value="1"/>
</dbReference>
<dbReference type="PANTHER" id="PTHR47256:SF3">
    <property type="entry name" value="ZN(II)2CYS6 TRANSCRIPTION FACTOR (EUROFUNG)"/>
    <property type="match status" value="1"/>
</dbReference>
<dbReference type="Proteomes" id="UP000019376">
    <property type="component" value="Unassembled WGS sequence"/>
</dbReference>
<dbReference type="STRING" id="933388.S8B0T9"/>
<dbReference type="HOGENOM" id="CLU_433180_0_0_1"/>
<protein>
    <recommendedName>
        <fullName evidence="6">Zn(2)-C6 fungal-type domain-containing protein</fullName>
    </recommendedName>
</protein>
<evidence type="ECO:0000256" key="2">
    <source>
        <dbReference type="ARBA" id="ARBA00023125"/>
    </source>
</evidence>
<dbReference type="InterPro" id="IPR001138">
    <property type="entry name" value="Zn2Cys6_DnaBD"/>
</dbReference>
<dbReference type="GO" id="GO:0000981">
    <property type="term" value="F:DNA-binding transcription factor activity, RNA polymerase II-specific"/>
    <property type="evidence" value="ECO:0007669"/>
    <property type="project" value="InterPro"/>
</dbReference>
<dbReference type="Gene3D" id="4.10.240.10">
    <property type="entry name" value="Zn(2)-C6 fungal-type DNA-binding domain"/>
    <property type="match status" value="1"/>
</dbReference>
<evidence type="ECO:0000313" key="8">
    <source>
        <dbReference type="Proteomes" id="UP000019376"/>
    </source>
</evidence>
<dbReference type="PROSITE" id="PS00463">
    <property type="entry name" value="ZN2_CY6_FUNGAL_1"/>
    <property type="match status" value="1"/>
</dbReference>
<dbReference type="eggNOG" id="ENOG502SVRV">
    <property type="taxonomic scope" value="Eukaryota"/>
</dbReference>